<dbReference type="InterPro" id="IPR003804">
    <property type="entry name" value="Lactate_perm"/>
</dbReference>
<evidence type="ECO:0000256" key="3">
    <source>
        <dbReference type="ARBA" id="ARBA00022448"/>
    </source>
</evidence>
<keyword evidence="3 8" id="KW-0813">Transport</keyword>
<protein>
    <recommendedName>
        <fullName evidence="8">L-lactate permease</fullName>
    </recommendedName>
</protein>
<feature type="transmembrane region" description="Helical" evidence="8">
    <location>
        <begin position="214"/>
        <end position="235"/>
    </location>
</feature>
<evidence type="ECO:0000313" key="10">
    <source>
        <dbReference type="Proteomes" id="UP000622653"/>
    </source>
</evidence>
<comment type="caution">
    <text evidence="9">The sequence shown here is derived from an EMBL/GenBank/DDBJ whole genome shotgun (WGS) entry which is preliminary data.</text>
</comment>
<evidence type="ECO:0000256" key="4">
    <source>
        <dbReference type="ARBA" id="ARBA00022475"/>
    </source>
</evidence>
<feature type="transmembrane region" description="Helical" evidence="8">
    <location>
        <begin position="280"/>
        <end position="300"/>
    </location>
</feature>
<evidence type="ECO:0000313" key="9">
    <source>
        <dbReference type="EMBL" id="MBF4502083.1"/>
    </source>
</evidence>
<feature type="transmembrane region" description="Helical" evidence="8">
    <location>
        <begin position="6"/>
        <end position="21"/>
    </location>
</feature>
<keyword evidence="7 8" id="KW-0472">Membrane</keyword>
<feature type="transmembrane region" description="Helical" evidence="8">
    <location>
        <begin position="56"/>
        <end position="78"/>
    </location>
</feature>
<feature type="transmembrane region" description="Helical" evidence="8">
    <location>
        <begin position="370"/>
        <end position="389"/>
    </location>
</feature>
<dbReference type="Proteomes" id="UP000622653">
    <property type="component" value="Unassembled WGS sequence"/>
</dbReference>
<evidence type="ECO:0000256" key="8">
    <source>
        <dbReference type="RuleBase" id="RU365092"/>
    </source>
</evidence>
<dbReference type="PANTHER" id="PTHR30003:SF0">
    <property type="entry name" value="GLYCOLATE PERMEASE GLCA-RELATED"/>
    <property type="match status" value="1"/>
</dbReference>
<feature type="transmembrane region" description="Helical" evidence="8">
    <location>
        <begin position="496"/>
        <end position="517"/>
    </location>
</feature>
<dbReference type="EMBL" id="JADKPV010000008">
    <property type="protein sequence ID" value="MBF4502083.1"/>
    <property type="molecule type" value="Genomic_DNA"/>
</dbReference>
<sequence length="518" mass="56718">MFGIATMAITAPLFFLIILRIDALRSMFYSLLLVSLSAYFIWGMESRAVAASSVQGMYKATYIVVILFGATILVHLLQQTKAIETIQQSFQSVSQDPRIYIVLIAFLFGSLIEGIAGFGTPVIIIGPLLVALGFKPLSAAALTLIANRTSSQFGAVGTPIFVGYSNVTEASTSYFQQLSFEIIILDALPTLLTPLALIYMYNRFFASEHKAMRPYIIWSLFIGLSYMLFSLLYVQFLGLEFVSILTPLTMIAIAVFTIKRGIFLPKSKCKAPLIYSRRQLIGAWSPYIVIVLLLGVTRLLPPVQEIIQSLLRIEHRSILGVEAIDGNLSIFYSPGIILMLASLIGLLIQRQPLRLYQAAIQQSFRKVGKAALTLYCTLILVQIFTNSFINNNNLPSMPQYVADVMIGQFGGVWLFVAPFLGLLGTFITGGATISTLTFASIQESVAIDLSLPTKLILALQMTGATTGTMVSINNVVTASAVLGLLGKEGQVLLKTIIPAVLYLVFTTVCAYLILFIFK</sequence>
<feature type="transmembrane region" description="Helical" evidence="8">
    <location>
        <begin position="99"/>
        <end position="132"/>
    </location>
</feature>
<keyword evidence="4 8" id="KW-1003">Cell membrane</keyword>
<gene>
    <name evidence="9" type="ORF">IRY55_12010</name>
</gene>
<dbReference type="GO" id="GO:0015129">
    <property type="term" value="F:lactate transmembrane transporter activity"/>
    <property type="evidence" value="ECO:0007669"/>
    <property type="project" value="UniProtKB-UniRule"/>
</dbReference>
<feature type="transmembrane region" description="Helical" evidence="8">
    <location>
        <begin position="330"/>
        <end position="349"/>
    </location>
</feature>
<dbReference type="Pfam" id="PF02652">
    <property type="entry name" value="Lactate_perm"/>
    <property type="match status" value="1"/>
</dbReference>
<dbReference type="PANTHER" id="PTHR30003">
    <property type="entry name" value="L-LACTATE PERMEASE"/>
    <property type="match status" value="1"/>
</dbReference>
<keyword evidence="5 8" id="KW-0812">Transmembrane</keyword>
<proteinExistence type="inferred from homology"/>
<evidence type="ECO:0000256" key="6">
    <source>
        <dbReference type="ARBA" id="ARBA00022989"/>
    </source>
</evidence>
<organism evidence="9 10">
    <name type="scientific">Savagea serpentis</name>
    <dbReference type="NCBI Taxonomy" id="2785297"/>
    <lineage>
        <taxon>Bacteria</taxon>
        <taxon>Bacillati</taxon>
        <taxon>Bacillota</taxon>
        <taxon>Bacilli</taxon>
        <taxon>Bacillales</taxon>
        <taxon>Caryophanaceae</taxon>
        <taxon>Savagea</taxon>
    </lineage>
</organism>
<evidence type="ECO:0000256" key="7">
    <source>
        <dbReference type="ARBA" id="ARBA00023136"/>
    </source>
</evidence>
<dbReference type="GO" id="GO:0015295">
    <property type="term" value="F:solute:proton symporter activity"/>
    <property type="evidence" value="ECO:0007669"/>
    <property type="project" value="TreeGrafter"/>
</dbReference>
<feature type="transmembrane region" description="Helical" evidence="8">
    <location>
        <begin position="28"/>
        <end position="44"/>
    </location>
</feature>
<dbReference type="AlphaFoldDB" id="A0A8J7GA49"/>
<feature type="transmembrane region" description="Helical" evidence="8">
    <location>
        <begin position="455"/>
        <end position="476"/>
    </location>
</feature>
<comment type="subcellular location">
    <subcellularLocation>
        <location evidence="1 8">Cell membrane</location>
        <topology evidence="1 8">Multi-pass membrane protein</topology>
    </subcellularLocation>
</comment>
<feature type="transmembrane region" description="Helical" evidence="8">
    <location>
        <begin position="241"/>
        <end position="259"/>
    </location>
</feature>
<evidence type="ECO:0000256" key="2">
    <source>
        <dbReference type="ARBA" id="ARBA00010100"/>
    </source>
</evidence>
<dbReference type="RefSeq" id="WP_194563571.1">
    <property type="nucleotide sequence ID" value="NZ_JADKPV010000008.1"/>
</dbReference>
<comment type="similarity">
    <text evidence="2 8">Belongs to the lactate permease family.</text>
</comment>
<keyword evidence="10" id="KW-1185">Reference proteome</keyword>
<accession>A0A8J7GA49</accession>
<evidence type="ECO:0000256" key="5">
    <source>
        <dbReference type="ARBA" id="ARBA00022692"/>
    </source>
</evidence>
<feature type="transmembrane region" description="Helical" evidence="8">
    <location>
        <begin position="409"/>
        <end position="434"/>
    </location>
</feature>
<comment type="function">
    <text evidence="8">Uptake of L-lactate across the membrane. Can also transport D-lactate and glycolate.</text>
</comment>
<name>A0A8J7GA49_9BACL</name>
<evidence type="ECO:0000256" key="1">
    <source>
        <dbReference type="ARBA" id="ARBA00004651"/>
    </source>
</evidence>
<keyword evidence="6 8" id="KW-1133">Transmembrane helix</keyword>
<reference evidence="9" key="1">
    <citation type="submission" date="2020-11" db="EMBL/GenBank/DDBJ databases">
        <title>Multidrug resistant novel bacterium Savagea serpentis sp. nov., isolated from the scats of a vine snake (Ahaetulla nasuta).</title>
        <authorList>
            <person name="Venkata Ramana V."/>
            <person name="Vikas Patil S."/>
            <person name="Yogita Lugani V."/>
        </authorList>
    </citation>
    <scope>NUCLEOTIDE SEQUENCE</scope>
    <source>
        <strain evidence="9">SN6</strain>
    </source>
</reference>
<feature type="transmembrane region" description="Helical" evidence="8">
    <location>
        <begin position="182"/>
        <end position="202"/>
    </location>
</feature>
<dbReference type="GO" id="GO:0005886">
    <property type="term" value="C:plasma membrane"/>
    <property type="evidence" value="ECO:0007669"/>
    <property type="project" value="UniProtKB-SubCell"/>
</dbReference>